<dbReference type="Proteomes" id="UP001056619">
    <property type="component" value="Chromosome"/>
</dbReference>
<accession>A0ABY4U4Y3</accession>
<protein>
    <submittedName>
        <fullName evidence="1">Uncharacterized protein</fullName>
    </submittedName>
</protein>
<name>A0ABY4U4Y3_9SPHN</name>
<dbReference type="RefSeq" id="WP_158246657.1">
    <property type="nucleotide sequence ID" value="NZ_CP098494.1"/>
</dbReference>
<keyword evidence="2" id="KW-1185">Reference proteome</keyword>
<reference evidence="1 2" key="1">
    <citation type="submission" date="2022-06" db="EMBL/GenBank/DDBJ databases">
        <authorList>
            <person name="Liu G."/>
        </authorList>
    </citation>
    <scope>NUCLEOTIDE SEQUENCE [LARGE SCALE GENOMIC DNA]</scope>
    <source>
        <strain evidence="1 2">E4</strain>
    </source>
</reference>
<proteinExistence type="predicted"/>
<evidence type="ECO:0000313" key="1">
    <source>
        <dbReference type="EMBL" id="USA60692.1"/>
    </source>
</evidence>
<gene>
    <name evidence="1" type="ORF">NCF85_11420</name>
</gene>
<sequence>MSPLSDAGERSRGPLRFAVIAAALGIVGCFAAAFTFADGPAQAGETERSTEQRSGR</sequence>
<organism evidence="1 2">
    <name type="scientific">Qipengyuania citrea</name>
    <dbReference type="NCBI Taxonomy" id="225971"/>
    <lineage>
        <taxon>Bacteria</taxon>
        <taxon>Pseudomonadati</taxon>
        <taxon>Pseudomonadota</taxon>
        <taxon>Alphaproteobacteria</taxon>
        <taxon>Sphingomonadales</taxon>
        <taxon>Erythrobacteraceae</taxon>
        <taxon>Qipengyuania</taxon>
    </lineage>
</organism>
<dbReference type="EMBL" id="CP098494">
    <property type="protein sequence ID" value="USA60692.1"/>
    <property type="molecule type" value="Genomic_DNA"/>
</dbReference>
<evidence type="ECO:0000313" key="2">
    <source>
        <dbReference type="Proteomes" id="UP001056619"/>
    </source>
</evidence>